<feature type="transmembrane region" description="Helical" evidence="1">
    <location>
        <begin position="12"/>
        <end position="31"/>
    </location>
</feature>
<name>A0ABS3WQA5_9ACTN</name>
<evidence type="ECO:0000256" key="1">
    <source>
        <dbReference type="SAM" id="Phobius"/>
    </source>
</evidence>
<reference evidence="2 3" key="1">
    <citation type="submission" date="2021-02" db="EMBL/GenBank/DDBJ databases">
        <title>Streptomyces spirodelae sp. nov., isolated from duckweed.</title>
        <authorList>
            <person name="Saimee Y."/>
            <person name="Duangmal K."/>
        </authorList>
    </citation>
    <scope>NUCLEOTIDE SEQUENCE [LARGE SCALE GENOMIC DNA]</scope>
    <source>
        <strain evidence="2 3">DW4-2</strain>
    </source>
</reference>
<evidence type="ECO:0000313" key="2">
    <source>
        <dbReference type="EMBL" id="MBO8185299.1"/>
    </source>
</evidence>
<protein>
    <submittedName>
        <fullName evidence="2">DUF2975 domain-containing protein</fullName>
    </submittedName>
</protein>
<dbReference type="RefSeq" id="WP_209264097.1">
    <property type="nucleotide sequence ID" value="NZ_JAFFZN010000004.1"/>
</dbReference>
<keyword evidence="3" id="KW-1185">Reference proteome</keyword>
<keyword evidence="1" id="KW-0472">Membrane</keyword>
<feature type="transmembrane region" description="Helical" evidence="1">
    <location>
        <begin position="65"/>
        <end position="87"/>
    </location>
</feature>
<proteinExistence type="predicted"/>
<dbReference type="EMBL" id="JAFFZN010000004">
    <property type="protein sequence ID" value="MBO8185299.1"/>
    <property type="molecule type" value="Genomic_DNA"/>
</dbReference>
<feature type="transmembrane region" description="Helical" evidence="1">
    <location>
        <begin position="108"/>
        <end position="126"/>
    </location>
</feature>
<sequence>MTHLLARSLRAALVVAFALTLGVQLMMLFIANTQPVQGDIAVSRDGTAVTNDSFVDEVIQDRGGEVALCAIPALILLQAVMVCIWRLTTLAQNGKAFTPASLPYLTTTIRALAGMTLLLAILAVRLSSDHTLPLGFTLYPYGAVLASATGALVMLLLRALLDQAINRDDEATRMRSELDQVI</sequence>
<keyword evidence="1" id="KW-1133">Transmembrane helix</keyword>
<comment type="caution">
    <text evidence="2">The sequence shown here is derived from an EMBL/GenBank/DDBJ whole genome shotgun (WGS) entry which is preliminary data.</text>
</comment>
<evidence type="ECO:0000313" key="3">
    <source>
        <dbReference type="Proteomes" id="UP001518976"/>
    </source>
</evidence>
<organism evidence="2 3">
    <name type="scientific">Streptomyces spirodelae</name>
    <dbReference type="NCBI Taxonomy" id="2812904"/>
    <lineage>
        <taxon>Bacteria</taxon>
        <taxon>Bacillati</taxon>
        <taxon>Actinomycetota</taxon>
        <taxon>Actinomycetes</taxon>
        <taxon>Kitasatosporales</taxon>
        <taxon>Streptomycetaceae</taxon>
        <taxon>Streptomyces</taxon>
    </lineage>
</organism>
<keyword evidence="1" id="KW-0812">Transmembrane</keyword>
<gene>
    <name evidence="2" type="ORF">JW592_07440</name>
</gene>
<accession>A0ABS3WQA5</accession>
<feature type="transmembrane region" description="Helical" evidence="1">
    <location>
        <begin position="138"/>
        <end position="157"/>
    </location>
</feature>
<dbReference type="InterPro" id="IPR021354">
    <property type="entry name" value="DUF2975"/>
</dbReference>
<dbReference type="Pfam" id="PF11188">
    <property type="entry name" value="DUF2975"/>
    <property type="match status" value="1"/>
</dbReference>
<dbReference type="Proteomes" id="UP001518976">
    <property type="component" value="Unassembled WGS sequence"/>
</dbReference>